<evidence type="ECO:0000313" key="2">
    <source>
        <dbReference type="EMBL" id="BBY28125.1"/>
    </source>
</evidence>
<feature type="compositionally biased region" description="Basic and acidic residues" evidence="1">
    <location>
        <begin position="93"/>
        <end position="112"/>
    </location>
</feature>
<name>A0A7I7QPC6_9MYCO</name>
<feature type="region of interest" description="Disordered" evidence="1">
    <location>
        <begin position="90"/>
        <end position="143"/>
    </location>
</feature>
<reference evidence="2 3" key="1">
    <citation type="journal article" date="2019" name="Emerg. Microbes Infect.">
        <title>Comprehensive subspecies identification of 175 nontuberculous mycobacteria species based on 7547 genomic profiles.</title>
        <authorList>
            <person name="Matsumoto Y."/>
            <person name="Kinjo T."/>
            <person name="Motooka D."/>
            <person name="Nabeya D."/>
            <person name="Jung N."/>
            <person name="Uechi K."/>
            <person name="Horii T."/>
            <person name="Iida T."/>
            <person name="Fujita J."/>
            <person name="Nakamura S."/>
        </authorList>
    </citation>
    <scope>NUCLEOTIDE SEQUENCE [LARGE SCALE GENOMIC DNA]</scope>
    <source>
        <strain evidence="2 3">JCM 17899</strain>
    </source>
</reference>
<dbReference type="KEGG" id="msei:MSEDJ_22210"/>
<sequence>MGKVRGEHMRFGVWRTEADFSSGAAPLLKRYALESLVDDALATIRRKDKTHMVAAREDASAPLGWVSLGSITCGCDRFCEGALGTVEQLPEEPEVRRPIRLPQRDLPADAEKGSATQRSLEKNSADEKSADTETGTGNHRPVPTFGRGTCLYRGVLEGDPVSGEDHKLSVYAQYGEDGFELTSHDGGHYPVDEYHSALWVEPEHVEDLLSALGGTSGDDPVVLLRQRIQDGDIQVKTATSIERVCISDWFQAHGVRYTSAYTTISNL</sequence>
<keyword evidence="3" id="KW-1185">Reference proteome</keyword>
<dbReference type="EMBL" id="AP022588">
    <property type="protein sequence ID" value="BBY28125.1"/>
    <property type="molecule type" value="Genomic_DNA"/>
</dbReference>
<protein>
    <submittedName>
        <fullName evidence="2">Uncharacterized protein</fullName>
    </submittedName>
</protein>
<dbReference type="Proteomes" id="UP000467193">
    <property type="component" value="Chromosome"/>
</dbReference>
<gene>
    <name evidence="2" type="ORF">MSEDJ_22210</name>
</gene>
<proteinExistence type="predicted"/>
<dbReference type="RefSeq" id="WP_163796906.1">
    <property type="nucleotide sequence ID" value="NZ_AP022588.1"/>
</dbReference>
<accession>A0A7I7QPC6</accession>
<feature type="compositionally biased region" description="Basic and acidic residues" evidence="1">
    <location>
        <begin position="119"/>
        <end position="131"/>
    </location>
</feature>
<evidence type="ECO:0000256" key="1">
    <source>
        <dbReference type="SAM" id="MobiDB-lite"/>
    </source>
</evidence>
<evidence type="ECO:0000313" key="3">
    <source>
        <dbReference type="Proteomes" id="UP000467193"/>
    </source>
</evidence>
<dbReference type="AlphaFoldDB" id="A0A7I7QPC6"/>
<organism evidence="2 3">
    <name type="scientific">Mycolicibacterium sediminis</name>
    <dbReference type="NCBI Taxonomy" id="1286180"/>
    <lineage>
        <taxon>Bacteria</taxon>
        <taxon>Bacillati</taxon>
        <taxon>Actinomycetota</taxon>
        <taxon>Actinomycetes</taxon>
        <taxon>Mycobacteriales</taxon>
        <taxon>Mycobacteriaceae</taxon>
        <taxon>Mycolicibacterium</taxon>
    </lineage>
</organism>